<dbReference type="PANTHER" id="PTHR48090:SF7">
    <property type="entry name" value="RFBJ PROTEIN"/>
    <property type="match status" value="1"/>
</dbReference>
<evidence type="ECO:0000313" key="3">
    <source>
        <dbReference type="Proteomes" id="UP000316360"/>
    </source>
</evidence>
<dbReference type="AlphaFoldDB" id="A0A523RQH2"/>
<organism evidence="2 3">
    <name type="scientific">Aerophobetes bacterium</name>
    <dbReference type="NCBI Taxonomy" id="2030807"/>
    <lineage>
        <taxon>Bacteria</taxon>
        <taxon>Candidatus Aerophobota</taxon>
    </lineage>
</organism>
<dbReference type="GO" id="GO:0016740">
    <property type="term" value="F:transferase activity"/>
    <property type="evidence" value="ECO:0007669"/>
    <property type="project" value="UniProtKB-KW"/>
</dbReference>
<gene>
    <name evidence="2" type="ORF">E3J84_06855</name>
</gene>
<dbReference type="Proteomes" id="UP000316360">
    <property type="component" value="Unassembled WGS sequence"/>
</dbReference>
<sequence>MIYEDRVKSLIRQNVRQGKSVFEINDPKNIPKGRKFDCIIVREVIEKNEDIEGLLESIRKLCKPDSRVIVICTNPVGNSLSGSGKRNWLSKKILENLFYLKGFRPIKRAYYLPLPWNFPLSGRLNSLLEKIPVIKEFGYIQLYVLEKEKMPKPGDFSVSVVIPCYNEEGNIRRCIERVPKFGKWTEIIVVDDGSKDRTSQIVRKMLPKRKKLKLVSYQPNMGKGQAVKRGFQQAKGDVLMILDADITVSPEMLPRFLVPLANGKGRFVNGTRMVYPMEERAMRPLHLVGNHIFSIIFTWLLGQYVSDTLCGTKALFRKDLEAMPLTETSWPDFDLLFGAAKQNFRIVEVPVKYHARSTGETKMKTFKHGFLLLKMCLKGFKDMKF</sequence>
<dbReference type="InterPro" id="IPR029063">
    <property type="entry name" value="SAM-dependent_MTases_sf"/>
</dbReference>
<name>A0A523RQH2_UNCAE</name>
<dbReference type="InterPro" id="IPR029044">
    <property type="entry name" value="Nucleotide-diphossugar_trans"/>
</dbReference>
<dbReference type="InterPro" id="IPR050256">
    <property type="entry name" value="Glycosyltransferase_2"/>
</dbReference>
<dbReference type="PANTHER" id="PTHR48090">
    <property type="entry name" value="UNDECAPRENYL-PHOSPHATE 4-DEOXY-4-FORMAMIDO-L-ARABINOSE TRANSFERASE-RELATED"/>
    <property type="match status" value="1"/>
</dbReference>
<comment type="caution">
    <text evidence="2">The sequence shown here is derived from an EMBL/GenBank/DDBJ whole genome shotgun (WGS) entry which is preliminary data.</text>
</comment>
<dbReference type="SUPFAM" id="SSF53448">
    <property type="entry name" value="Nucleotide-diphospho-sugar transferases"/>
    <property type="match status" value="1"/>
</dbReference>
<keyword evidence="2" id="KW-0808">Transferase</keyword>
<dbReference type="SUPFAM" id="SSF53335">
    <property type="entry name" value="S-adenosyl-L-methionine-dependent methyltransferases"/>
    <property type="match status" value="1"/>
</dbReference>
<proteinExistence type="predicted"/>
<feature type="domain" description="Glycosyltransferase 2-like" evidence="1">
    <location>
        <begin position="159"/>
        <end position="320"/>
    </location>
</feature>
<dbReference type="Gene3D" id="3.40.50.150">
    <property type="entry name" value="Vaccinia Virus protein VP39"/>
    <property type="match status" value="1"/>
</dbReference>
<protein>
    <submittedName>
        <fullName evidence="2">Glycosyltransferase</fullName>
    </submittedName>
</protein>
<dbReference type="EMBL" id="SOKJ01000394">
    <property type="protein sequence ID" value="TET07909.1"/>
    <property type="molecule type" value="Genomic_DNA"/>
</dbReference>
<reference evidence="2 3" key="1">
    <citation type="submission" date="2019-03" db="EMBL/GenBank/DDBJ databases">
        <title>Metabolic potential of uncultured bacteria and archaea associated with petroleum seepage in deep-sea sediments.</title>
        <authorList>
            <person name="Dong X."/>
            <person name="Hubert C."/>
        </authorList>
    </citation>
    <scope>NUCLEOTIDE SEQUENCE [LARGE SCALE GENOMIC DNA]</scope>
    <source>
        <strain evidence="2">E44_bin7</strain>
    </source>
</reference>
<dbReference type="CDD" id="cd04179">
    <property type="entry name" value="DPM_DPG-synthase_like"/>
    <property type="match status" value="1"/>
</dbReference>
<dbReference type="Gene3D" id="3.90.550.10">
    <property type="entry name" value="Spore Coat Polysaccharide Biosynthesis Protein SpsA, Chain A"/>
    <property type="match status" value="1"/>
</dbReference>
<evidence type="ECO:0000313" key="2">
    <source>
        <dbReference type="EMBL" id="TET07909.1"/>
    </source>
</evidence>
<evidence type="ECO:0000259" key="1">
    <source>
        <dbReference type="Pfam" id="PF00535"/>
    </source>
</evidence>
<dbReference type="Pfam" id="PF00535">
    <property type="entry name" value="Glycos_transf_2"/>
    <property type="match status" value="1"/>
</dbReference>
<dbReference type="InterPro" id="IPR001173">
    <property type="entry name" value="Glyco_trans_2-like"/>
</dbReference>
<accession>A0A523RQH2</accession>